<dbReference type="RefSeq" id="WP_075133881.1">
    <property type="nucleotide sequence ID" value="NZ_MSIF01000007.1"/>
</dbReference>
<keyword evidence="2" id="KW-1185">Reference proteome</keyword>
<comment type="caution">
    <text evidence="1">The sequence shown here is derived from an EMBL/GenBank/DDBJ whole genome shotgun (WGS) entry which is preliminary data.</text>
</comment>
<sequence>MTVFATPTPITAALTTAGARVRVTAGERADTIVRVEPLDGTNRADVRVAERTEVELTEGRLSVRTTKPGSRNGSVAITIELPAGSRLELDTAWTDLRANGPLGDCDLSVSSGRVELDRVAALRADLAAGDLVIGHVAGAATLDGGAAGVCLAEVDGPIRYRASAGALRIGHARSAVDLTGASGSFDIDHADADVVARAGHCPIRIGRLTRGVADLANAAGGIEVGIDEHTAVTVKANSTKGNVRDTVTGTGPFTRHVELRASTRRGDIVVRGA</sequence>
<dbReference type="EMBL" id="MSIF01000007">
    <property type="protein sequence ID" value="OLF10160.1"/>
    <property type="molecule type" value="Genomic_DNA"/>
</dbReference>
<protein>
    <recommendedName>
        <fullName evidence="3">Adhesin</fullName>
    </recommendedName>
</protein>
<organism evidence="1 2">
    <name type="scientific">Actinophytocola xinjiangensis</name>
    <dbReference type="NCBI Taxonomy" id="485602"/>
    <lineage>
        <taxon>Bacteria</taxon>
        <taxon>Bacillati</taxon>
        <taxon>Actinomycetota</taxon>
        <taxon>Actinomycetes</taxon>
        <taxon>Pseudonocardiales</taxon>
        <taxon>Pseudonocardiaceae</taxon>
    </lineage>
</organism>
<proteinExistence type="predicted"/>
<name>A0A7Z1AY72_9PSEU</name>
<evidence type="ECO:0000313" key="2">
    <source>
        <dbReference type="Proteomes" id="UP000185696"/>
    </source>
</evidence>
<dbReference type="Proteomes" id="UP000185696">
    <property type="component" value="Unassembled WGS sequence"/>
</dbReference>
<dbReference type="AlphaFoldDB" id="A0A7Z1AY72"/>
<dbReference type="OrthoDB" id="3252095at2"/>
<accession>A0A7Z1AY72</accession>
<reference evidence="1 2" key="1">
    <citation type="submission" date="2016-12" db="EMBL/GenBank/DDBJ databases">
        <title>The draft genome sequence of Actinophytocola xinjiangensis.</title>
        <authorList>
            <person name="Wang W."/>
            <person name="Yuan L."/>
        </authorList>
    </citation>
    <scope>NUCLEOTIDE SEQUENCE [LARGE SCALE GENOMIC DNA]</scope>
    <source>
        <strain evidence="1 2">CGMCC 4.4663</strain>
    </source>
</reference>
<evidence type="ECO:0008006" key="3">
    <source>
        <dbReference type="Google" id="ProtNLM"/>
    </source>
</evidence>
<gene>
    <name evidence="1" type="ORF">BLA60_17085</name>
</gene>
<evidence type="ECO:0000313" key="1">
    <source>
        <dbReference type="EMBL" id="OLF10160.1"/>
    </source>
</evidence>